<dbReference type="InterPro" id="IPR000182">
    <property type="entry name" value="GNAT_dom"/>
</dbReference>
<name>A0ABT8QMM2_9FIRM</name>
<accession>A0ABT8QMM2</accession>
<dbReference type="Gene3D" id="3.40.630.30">
    <property type="match status" value="1"/>
</dbReference>
<dbReference type="Pfam" id="PF00583">
    <property type="entry name" value="Acetyltransf_1"/>
    <property type="match status" value="1"/>
</dbReference>
<sequence>MEIAADNPGNSYKTISLDDLSLEVYIDFHNQRIKLLNYYGNTIKIVNNSIDLCKQHGLGKIIATVYKEDAQIFTDSGFVLEGTIDGYFKGKTGYCVSFFNDPTRGRSNYLNEEDQIIKTAEQYTSLYRHDQFSKEFVIRNANLDDASELAVLYKTVFETYPTPMNNPDFIADIIKSEKVIFKVAEFENNIVSAASADLYQELLHAEITDCATFEHFRGRGLLSELVYHLEQTLRDRNYITLFSLSRGLSLGINIVLSKHGYKFTGRLANNCNIMGKFEDMNIWVKTIKKY</sequence>
<dbReference type="PROSITE" id="PS51186">
    <property type="entry name" value="GNAT"/>
    <property type="match status" value="1"/>
</dbReference>
<dbReference type="Proteomes" id="UP001176021">
    <property type="component" value="Unassembled WGS sequence"/>
</dbReference>
<dbReference type="InterPro" id="IPR016181">
    <property type="entry name" value="Acyl_CoA_acyltransferase"/>
</dbReference>
<dbReference type="InterPro" id="IPR022525">
    <property type="entry name" value="GNAT_AblB"/>
</dbReference>
<evidence type="ECO:0000259" key="1">
    <source>
        <dbReference type="PROSITE" id="PS51186"/>
    </source>
</evidence>
<proteinExistence type="predicted"/>
<organism evidence="2 3">
    <name type="scientific">Desulfosporosinus nitroreducens</name>
    <dbReference type="NCBI Taxonomy" id="2018668"/>
    <lineage>
        <taxon>Bacteria</taxon>
        <taxon>Bacillati</taxon>
        <taxon>Bacillota</taxon>
        <taxon>Clostridia</taxon>
        <taxon>Eubacteriales</taxon>
        <taxon>Desulfitobacteriaceae</taxon>
        <taxon>Desulfosporosinus</taxon>
    </lineage>
</organism>
<dbReference type="EMBL" id="JAMJEV010000005">
    <property type="protein sequence ID" value="MDO0822576.1"/>
    <property type="molecule type" value="Genomic_DNA"/>
</dbReference>
<dbReference type="RefSeq" id="WP_301999078.1">
    <property type="nucleotide sequence ID" value="NZ_JAMJEV010000005.1"/>
</dbReference>
<gene>
    <name evidence="2" type="primary">ablB</name>
    <name evidence="2" type="ORF">M8H41_06875</name>
</gene>
<protein>
    <submittedName>
        <fullName evidence="2">Beta-lysine N-acetyltransferase</fullName>
    </submittedName>
</protein>
<dbReference type="CDD" id="cd04301">
    <property type="entry name" value="NAT_SF"/>
    <property type="match status" value="1"/>
</dbReference>
<reference evidence="2" key="1">
    <citation type="submission" date="2022-05" db="EMBL/GenBank/DDBJ databases">
        <title>Expanded diversity of anoxic marine methylotrophy in a Black Sea sulfate reducing microorganism.</title>
        <authorList>
            <person name="Fischer P.Q."/>
            <person name="Stams A.J.M."/>
            <person name="Villanueva L."/>
            <person name="Sousa D.Z."/>
        </authorList>
    </citation>
    <scope>NUCLEOTIDE SEQUENCE</scope>
    <source>
        <strain evidence="2">P130</strain>
    </source>
</reference>
<keyword evidence="3" id="KW-1185">Reference proteome</keyword>
<dbReference type="SUPFAM" id="SSF55729">
    <property type="entry name" value="Acyl-CoA N-acyltransferases (Nat)"/>
    <property type="match status" value="1"/>
</dbReference>
<dbReference type="NCBIfam" id="TIGR03827">
    <property type="entry name" value="GNAT_ablB"/>
    <property type="match status" value="1"/>
</dbReference>
<evidence type="ECO:0000313" key="2">
    <source>
        <dbReference type="EMBL" id="MDO0822576.1"/>
    </source>
</evidence>
<comment type="caution">
    <text evidence="2">The sequence shown here is derived from an EMBL/GenBank/DDBJ whole genome shotgun (WGS) entry which is preliminary data.</text>
</comment>
<evidence type="ECO:0000313" key="3">
    <source>
        <dbReference type="Proteomes" id="UP001176021"/>
    </source>
</evidence>
<feature type="domain" description="N-acetyltransferase" evidence="1">
    <location>
        <begin position="136"/>
        <end position="279"/>
    </location>
</feature>